<evidence type="ECO:0000256" key="8">
    <source>
        <dbReference type="ARBA" id="ARBA00023134"/>
    </source>
</evidence>
<evidence type="ECO:0000256" key="7">
    <source>
        <dbReference type="ARBA" id="ARBA00022989"/>
    </source>
</evidence>
<sequence length="252" mass="28858">ITIMKKYVEQLLKGDDSSQSLHLALLVAAFVLITLVLFVFWRKRKPKGNIILLTGLSDSGKTLIYARLSCTQFVKTYTSVKENIADIKINKSYYRFLRIVDIPGDERLRGKYFDKYKLSVKGLVYIIDAVTIQKEIRDVAEYLYNLLSDPDIQKNVPVLIMCNKQDQTMAKGCYVIKALLEKEMNLLRMTKTSQLEATDASSTNVFLGKQGKHFEFSHLDSQIDFVESYASNDDSQMSADIEELKKWLIKIA</sequence>
<feature type="non-terminal residue" evidence="12">
    <location>
        <position position="1"/>
    </location>
</feature>
<dbReference type="EMBL" id="KQ980765">
    <property type="protein sequence ID" value="KYN13406.1"/>
    <property type="molecule type" value="Genomic_DNA"/>
</dbReference>
<evidence type="ECO:0000256" key="3">
    <source>
        <dbReference type="ARBA" id="ARBA00020256"/>
    </source>
</evidence>
<evidence type="ECO:0000313" key="13">
    <source>
        <dbReference type="Proteomes" id="UP000078492"/>
    </source>
</evidence>
<keyword evidence="7 11" id="KW-1133">Transmembrane helix</keyword>
<organism evidence="12 13">
    <name type="scientific">Trachymyrmex cornetzi</name>
    <dbReference type="NCBI Taxonomy" id="471704"/>
    <lineage>
        <taxon>Eukaryota</taxon>
        <taxon>Metazoa</taxon>
        <taxon>Ecdysozoa</taxon>
        <taxon>Arthropoda</taxon>
        <taxon>Hexapoda</taxon>
        <taxon>Insecta</taxon>
        <taxon>Pterygota</taxon>
        <taxon>Neoptera</taxon>
        <taxon>Endopterygota</taxon>
        <taxon>Hymenoptera</taxon>
        <taxon>Apocrita</taxon>
        <taxon>Aculeata</taxon>
        <taxon>Formicoidea</taxon>
        <taxon>Formicidae</taxon>
        <taxon>Myrmicinae</taxon>
        <taxon>Trachymyrmex</taxon>
    </lineage>
</organism>
<dbReference type="GO" id="GO:0034067">
    <property type="term" value="P:protein localization to Golgi apparatus"/>
    <property type="evidence" value="ECO:0007669"/>
    <property type="project" value="TreeGrafter"/>
</dbReference>
<dbReference type="InterPro" id="IPR024156">
    <property type="entry name" value="Small_GTPase_ARF"/>
</dbReference>
<protein>
    <recommendedName>
        <fullName evidence="3">Signal recognition particle receptor subunit beta</fullName>
    </recommendedName>
</protein>
<evidence type="ECO:0000256" key="11">
    <source>
        <dbReference type="SAM" id="Phobius"/>
    </source>
</evidence>
<keyword evidence="5" id="KW-0547">Nucleotide-binding</keyword>
<name>A0A195DKN0_9HYME</name>
<dbReference type="GO" id="GO:0005525">
    <property type="term" value="F:GTP binding"/>
    <property type="evidence" value="ECO:0007669"/>
    <property type="project" value="UniProtKB-KW"/>
</dbReference>
<gene>
    <name evidence="12" type="ORF">ALC57_14419</name>
</gene>
<keyword evidence="10 12" id="KW-0675">Receptor</keyword>
<proteinExistence type="inferred from homology"/>
<dbReference type="Gene3D" id="3.40.50.300">
    <property type="entry name" value="P-loop containing nucleotide triphosphate hydrolases"/>
    <property type="match status" value="1"/>
</dbReference>
<dbReference type="CDD" id="cd04105">
    <property type="entry name" value="SR_beta"/>
    <property type="match status" value="1"/>
</dbReference>
<dbReference type="Proteomes" id="UP000078492">
    <property type="component" value="Unassembled WGS sequence"/>
</dbReference>
<dbReference type="InterPro" id="IPR019009">
    <property type="entry name" value="SRP_receptor_beta_su"/>
</dbReference>
<evidence type="ECO:0000256" key="9">
    <source>
        <dbReference type="ARBA" id="ARBA00023136"/>
    </source>
</evidence>
<dbReference type="SUPFAM" id="SSF52540">
    <property type="entry name" value="P-loop containing nucleoside triphosphate hydrolases"/>
    <property type="match status" value="1"/>
</dbReference>
<evidence type="ECO:0000256" key="1">
    <source>
        <dbReference type="ARBA" id="ARBA00004389"/>
    </source>
</evidence>
<keyword evidence="9 11" id="KW-0472">Membrane</keyword>
<dbReference type="GO" id="GO:0005789">
    <property type="term" value="C:endoplasmic reticulum membrane"/>
    <property type="evidence" value="ECO:0007669"/>
    <property type="project" value="UniProtKB-SubCell"/>
</dbReference>
<dbReference type="Pfam" id="PF09439">
    <property type="entry name" value="SRPRB"/>
    <property type="match status" value="1"/>
</dbReference>
<dbReference type="GO" id="GO:0005794">
    <property type="term" value="C:Golgi apparatus"/>
    <property type="evidence" value="ECO:0007669"/>
    <property type="project" value="TreeGrafter"/>
</dbReference>
<dbReference type="AlphaFoldDB" id="A0A195DKN0"/>
<comment type="similarity">
    <text evidence="2">Belongs to the SRP receptor beta subunit family.</text>
</comment>
<dbReference type="PANTHER" id="PTHR45909:SF1">
    <property type="entry name" value="ADP-RIBOSYLATION FACTOR-RELATED PROTEIN 1"/>
    <property type="match status" value="1"/>
</dbReference>
<evidence type="ECO:0000256" key="5">
    <source>
        <dbReference type="ARBA" id="ARBA00022741"/>
    </source>
</evidence>
<keyword evidence="13" id="KW-1185">Reference proteome</keyword>
<dbReference type="GO" id="GO:0043001">
    <property type="term" value="P:Golgi to plasma membrane protein transport"/>
    <property type="evidence" value="ECO:0007669"/>
    <property type="project" value="TreeGrafter"/>
</dbReference>
<keyword evidence="8" id="KW-0342">GTP-binding</keyword>
<dbReference type="InterPro" id="IPR027417">
    <property type="entry name" value="P-loop_NTPase"/>
</dbReference>
<evidence type="ECO:0000256" key="6">
    <source>
        <dbReference type="ARBA" id="ARBA00022824"/>
    </source>
</evidence>
<dbReference type="STRING" id="471704.A0A195DKN0"/>
<keyword evidence="6" id="KW-0256">Endoplasmic reticulum</keyword>
<feature type="transmembrane region" description="Helical" evidence="11">
    <location>
        <begin position="20"/>
        <end position="41"/>
    </location>
</feature>
<evidence type="ECO:0000256" key="2">
    <source>
        <dbReference type="ARBA" id="ARBA00005619"/>
    </source>
</evidence>
<dbReference type="PROSITE" id="PS51417">
    <property type="entry name" value="ARF"/>
    <property type="match status" value="1"/>
</dbReference>
<evidence type="ECO:0000256" key="10">
    <source>
        <dbReference type="ARBA" id="ARBA00023170"/>
    </source>
</evidence>
<reference evidence="12 13" key="1">
    <citation type="submission" date="2015-09" db="EMBL/GenBank/DDBJ databases">
        <title>Trachymyrmex cornetzi WGS genome.</title>
        <authorList>
            <person name="Nygaard S."/>
            <person name="Hu H."/>
            <person name="Boomsma J."/>
            <person name="Zhang G."/>
        </authorList>
    </citation>
    <scope>NUCLEOTIDE SEQUENCE [LARGE SCALE GENOMIC DNA]</scope>
    <source>
        <strain evidence="12">Tcor2-1</strain>
        <tissue evidence="12">Whole body</tissue>
    </source>
</reference>
<keyword evidence="4 11" id="KW-0812">Transmembrane</keyword>
<evidence type="ECO:0000256" key="4">
    <source>
        <dbReference type="ARBA" id="ARBA00022692"/>
    </source>
</evidence>
<evidence type="ECO:0000313" key="12">
    <source>
        <dbReference type="EMBL" id="KYN13406.1"/>
    </source>
</evidence>
<dbReference type="PANTHER" id="PTHR45909">
    <property type="entry name" value="ADP-RIBOSYLATION FACTOR-RELATED PROTEIN 1"/>
    <property type="match status" value="1"/>
</dbReference>
<comment type="subcellular location">
    <subcellularLocation>
        <location evidence="1">Endoplasmic reticulum membrane</location>
        <topology evidence="1">Single-pass membrane protein</topology>
    </subcellularLocation>
</comment>
<dbReference type="GO" id="GO:0006886">
    <property type="term" value="P:intracellular protein transport"/>
    <property type="evidence" value="ECO:0007669"/>
    <property type="project" value="TreeGrafter"/>
</dbReference>
<accession>A0A195DKN0</accession>
<dbReference type="GO" id="GO:0003924">
    <property type="term" value="F:GTPase activity"/>
    <property type="evidence" value="ECO:0007669"/>
    <property type="project" value="TreeGrafter"/>
</dbReference>